<evidence type="ECO:0000313" key="3">
    <source>
        <dbReference type="Proteomes" id="UP001155059"/>
    </source>
</evidence>
<dbReference type="EMBL" id="JALQCW010000058">
    <property type="protein sequence ID" value="MCK9800092.1"/>
    <property type="molecule type" value="Genomic_DNA"/>
</dbReference>
<sequence length="149" mass="16585">MEISMLKDGKQPIHPQPTFFIEAQTLLARSEDCLSHLHLIHNDEEAIQCLLGSLSNLAQTAADHGVAPLCEFSRHVHKLLHQAQRSIDLNERLLEVIKGCLTLMAWQLELIDPHDGQLHMDDSEQALLIAALAEHVGEHGALPMPHANH</sequence>
<organism evidence="1 3">
    <name type="scientific">Pseudomonas morbosilactucae</name>
    <dbReference type="NCBI Taxonomy" id="2938197"/>
    <lineage>
        <taxon>Bacteria</taxon>
        <taxon>Pseudomonadati</taxon>
        <taxon>Pseudomonadota</taxon>
        <taxon>Gammaproteobacteria</taxon>
        <taxon>Pseudomonadales</taxon>
        <taxon>Pseudomonadaceae</taxon>
        <taxon>Pseudomonas</taxon>
    </lineage>
</organism>
<dbReference type="AlphaFoldDB" id="A0A9X2C765"/>
<evidence type="ECO:0008006" key="5">
    <source>
        <dbReference type="Google" id="ProtNLM"/>
    </source>
</evidence>
<evidence type="ECO:0000313" key="1">
    <source>
        <dbReference type="EMBL" id="MCK9800092.1"/>
    </source>
</evidence>
<comment type="caution">
    <text evidence="1">The sequence shown here is derived from an EMBL/GenBank/DDBJ whole genome shotgun (WGS) entry which is preliminary data.</text>
</comment>
<evidence type="ECO:0000313" key="2">
    <source>
        <dbReference type="EMBL" id="MCK9813859.1"/>
    </source>
</evidence>
<name>A0A9X2C765_9PSED</name>
<protein>
    <recommendedName>
        <fullName evidence="5">CheA signal transduction histidine kinase</fullName>
    </recommendedName>
</protein>
<gene>
    <name evidence="1" type="ORF">M1B34_20930</name>
    <name evidence="2" type="ORF">M1B35_06835</name>
</gene>
<evidence type="ECO:0000313" key="4">
    <source>
        <dbReference type="Proteomes" id="UP001155163"/>
    </source>
</evidence>
<dbReference type="RefSeq" id="WP_268261565.1">
    <property type="nucleotide sequence ID" value="NZ_JALQCW010000058.1"/>
</dbReference>
<dbReference type="EMBL" id="JALQCX010000011">
    <property type="protein sequence ID" value="MCK9813859.1"/>
    <property type="molecule type" value="Genomic_DNA"/>
</dbReference>
<dbReference type="Proteomes" id="UP001155163">
    <property type="component" value="Unassembled WGS sequence"/>
</dbReference>
<reference evidence="3 4" key="2">
    <citation type="journal article" date="2023" name="Plant Pathol.">
        <title>Dismantling and reorganizing Pseudomonas marginalis sensu#lato.</title>
        <authorList>
            <person name="Sawada H."/>
            <person name="Fujikawa T."/>
            <person name="Satou M."/>
        </authorList>
    </citation>
    <scope>NUCLEOTIDE SEQUENCE [LARGE SCALE GENOMIC DNA]</scope>
    <source>
        <strain evidence="1 3">MAFF 302030</strain>
        <strain evidence="2 4">MAFF 302046</strain>
    </source>
</reference>
<accession>A0A9X2C765</accession>
<keyword evidence="4" id="KW-1185">Reference proteome</keyword>
<proteinExistence type="predicted"/>
<dbReference type="Proteomes" id="UP001155059">
    <property type="component" value="Unassembled WGS sequence"/>
</dbReference>
<reference evidence="3 4" key="1">
    <citation type="journal article" date="2022" name="Int. J. Syst. Evol. Microbiol.">
        <title>Pseudomonas aegrilactucae sp. nov. and Pseudomonas morbosilactucae sp. nov., pathogens causing bacterial rot of lettuce in Japan.</title>
        <authorList>
            <person name="Sawada H."/>
            <person name="Fujikawa T."/>
            <person name="Satou M."/>
        </authorList>
    </citation>
    <scope>NUCLEOTIDE SEQUENCE [LARGE SCALE GENOMIC DNA]</scope>
    <source>
        <strain evidence="1 3">MAFF 302030</strain>
        <strain evidence="2 4">MAFF 302046</strain>
    </source>
</reference>